<dbReference type="Pfam" id="PF05157">
    <property type="entry name" value="MshEN"/>
    <property type="match status" value="1"/>
</dbReference>
<reference evidence="6" key="1">
    <citation type="submission" date="2020-04" db="EMBL/GenBank/DDBJ databases">
        <authorList>
            <person name="Zhang T."/>
        </authorList>
    </citation>
    <scope>NUCLEOTIDE SEQUENCE</scope>
    <source>
        <strain evidence="6">HKST-UBA10</strain>
    </source>
</reference>
<dbReference type="Gene3D" id="3.30.450.90">
    <property type="match status" value="1"/>
</dbReference>
<gene>
    <name evidence="6" type="primary">tadA</name>
    <name evidence="6" type="ORF">KC660_03595</name>
</gene>
<dbReference type="SUPFAM" id="SSF160246">
    <property type="entry name" value="EspE N-terminal domain-like"/>
    <property type="match status" value="1"/>
</dbReference>
<name>A0A955L431_9BACT</name>
<feature type="domain" description="Bacterial type II secretion system protein E" evidence="5">
    <location>
        <begin position="384"/>
        <end position="398"/>
    </location>
</feature>
<evidence type="ECO:0000256" key="1">
    <source>
        <dbReference type="ARBA" id="ARBA00006611"/>
    </source>
</evidence>
<dbReference type="PANTHER" id="PTHR30258:SF1">
    <property type="entry name" value="PROTEIN TRANSPORT PROTEIN HOFB HOMOLOG"/>
    <property type="match status" value="1"/>
</dbReference>
<feature type="region of interest" description="Disordered" evidence="4">
    <location>
        <begin position="156"/>
        <end position="176"/>
    </location>
</feature>
<proteinExistence type="inferred from homology"/>
<dbReference type="InterPro" id="IPR003593">
    <property type="entry name" value="AAA+_ATPase"/>
</dbReference>
<dbReference type="Proteomes" id="UP000782843">
    <property type="component" value="Unassembled WGS sequence"/>
</dbReference>
<dbReference type="AlphaFoldDB" id="A0A955L431"/>
<keyword evidence="3" id="KW-0067">ATP-binding</keyword>
<evidence type="ECO:0000256" key="2">
    <source>
        <dbReference type="ARBA" id="ARBA00022741"/>
    </source>
</evidence>
<reference evidence="6" key="2">
    <citation type="journal article" date="2021" name="Microbiome">
        <title>Successional dynamics and alternative stable states in a saline activated sludge microbial community over 9 years.</title>
        <authorList>
            <person name="Wang Y."/>
            <person name="Ye J."/>
            <person name="Ju F."/>
            <person name="Liu L."/>
            <person name="Boyd J.A."/>
            <person name="Deng Y."/>
            <person name="Parks D.H."/>
            <person name="Jiang X."/>
            <person name="Yin X."/>
            <person name="Woodcroft B.J."/>
            <person name="Tyson G.W."/>
            <person name="Hugenholtz P."/>
            <person name="Polz M.F."/>
            <person name="Zhang T."/>
        </authorList>
    </citation>
    <scope>NUCLEOTIDE SEQUENCE</scope>
    <source>
        <strain evidence="6">HKST-UBA10</strain>
    </source>
</reference>
<sequence length="576" mass="64236">MALRATQLKKLLLQEKLLDEKEIDALIETAKTKKISLEELILYRGLITADELGALISNNLGIEYVNLRKTGIDSTVLFLIPKETAIERKIVVFGKENEDLKVAMMNPDDLESREVVKRRTGYNIKIYYITPESFEYAIRFYQKDIQQALKDLTLDEKKDGDDKDKDNEGDGDGEIEDRANTIQVSKLVNTILEYAVSDGASDVHIESLETETLVRYRVDGILHDELTLPKAVHAVIVARIKIMSNLKIDEHRLPQDGRIKLVINAKKVSFRVSIIPSFFGEKVVMRILEETAQQFSLKTLGFKDQNLKSIQNSITKAHGMILVTGPTGSGKTTSLYTILSILNTPEVNINTVEDPIEYAVPRINQLQVNKDIGLTFAAGLRSFLRQDPDIIMVGEIRDGETASIAVNAAMTGHLVLSTLHTNDAAGTMPRLIDMGVEPFLVASTVNTIIAQRLVRKLCTECRKPIEMDADIKQSITNQFKKMNVKDEAIKDMLKGKIMGPVGCQTCKGAGYKGRIGIYEVLEVTEEIRSMIIKEASADQIKMKAIEEGMSTILEDGIAKIRDGVTTIEEVIRVAKE</sequence>
<dbReference type="InterPro" id="IPR001482">
    <property type="entry name" value="T2SS/T4SS_dom"/>
</dbReference>
<dbReference type="Pfam" id="PF00437">
    <property type="entry name" value="T2SSE"/>
    <property type="match status" value="1"/>
</dbReference>
<comment type="caution">
    <text evidence="6">The sequence shown here is derived from an EMBL/GenBank/DDBJ whole genome shotgun (WGS) entry which is preliminary data.</text>
</comment>
<dbReference type="GO" id="GO:0005886">
    <property type="term" value="C:plasma membrane"/>
    <property type="evidence" value="ECO:0007669"/>
    <property type="project" value="TreeGrafter"/>
</dbReference>
<evidence type="ECO:0000313" key="7">
    <source>
        <dbReference type="Proteomes" id="UP000782843"/>
    </source>
</evidence>
<dbReference type="EMBL" id="JAGQLG010000142">
    <property type="protein sequence ID" value="MCA9382463.1"/>
    <property type="molecule type" value="Genomic_DNA"/>
</dbReference>
<dbReference type="InterPro" id="IPR007831">
    <property type="entry name" value="T2SS_GspE_N"/>
</dbReference>
<dbReference type="CDD" id="cd01129">
    <property type="entry name" value="PulE-GspE-like"/>
    <property type="match status" value="1"/>
</dbReference>
<dbReference type="PANTHER" id="PTHR30258">
    <property type="entry name" value="TYPE II SECRETION SYSTEM PROTEIN GSPE-RELATED"/>
    <property type="match status" value="1"/>
</dbReference>
<keyword evidence="2" id="KW-0547">Nucleotide-binding</keyword>
<protein>
    <submittedName>
        <fullName evidence="6">Flp pilus assembly complex ATPase component TadA</fullName>
    </submittedName>
</protein>
<dbReference type="GO" id="GO:0016887">
    <property type="term" value="F:ATP hydrolysis activity"/>
    <property type="evidence" value="ECO:0007669"/>
    <property type="project" value="TreeGrafter"/>
</dbReference>
<comment type="similarity">
    <text evidence="1">Belongs to the GSP E family.</text>
</comment>
<dbReference type="GO" id="GO:0005524">
    <property type="term" value="F:ATP binding"/>
    <property type="evidence" value="ECO:0007669"/>
    <property type="project" value="UniProtKB-KW"/>
</dbReference>
<dbReference type="SUPFAM" id="SSF52540">
    <property type="entry name" value="P-loop containing nucleoside triphosphate hydrolases"/>
    <property type="match status" value="1"/>
</dbReference>
<dbReference type="Gene3D" id="3.40.50.300">
    <property type="entry name" value="P-loop containing nucleotide triphosphate hydrolases"/>
    <property type="match status" value="1"/>
</dbReference>
<evidence type="ECO:0000256" key="4">
    <source>
        <dbReference type="SAM" id="MobiDB-lite"/>
    </source>
</evidence>
<dbReference type="Gene3D" id="3.30.300.160">
    <property type="entry name" value="Type II secretion system, protein E, N-terminal domain"/>
    <property type="match status" value="1"/>
</dbReference>
<feature type="compositionally biased region" description="Basic and acidic residues" evidence="4">
    <location>
        <begin position="156"/>
        <end position="168"/>
    </location>
</feature>
<dbReference type="PROSITE" id="PS00662">
    <property type="entry name" value="T2SP_E"/>
    <property type="match status" value="1"/>
</dbReference>
<dbReference type="InterPro" id="IPR027417">
    <property type="entry name" value="P-loop_NTPase"/>
</dbReference>
<evidence type="ECO:0000256" key="3">
    <source>
        <dbReference type="ARBA" id="ARBA00022840"/>
    </source>
</evidence>
<accession>A0A955L431</accession>
<dbReference type="SMART" id="SM00382">
    <property type="entry name" value="AAA"/>
    <property type="match status" value="1"/>
</dbReference>
<dbReference type="FunFam" id="3.40.50.300:FF:000398">
    <property type="entry name" value="Type IV pilus assembly ATPase PilB"/>
    <property type="match status" value="1"/>
</dbReference>
<evidence type="ECO:0000259" key="5">
    <source>
        <dbReference type="PROSITE" id="PS00662"/>
    </source>
</evidence>
<evidence type="ECO:0000313" key="6">
    <source>
        <dbReference type="EMBL" id="MCA9382463.1"/>
    </source>
</evidence>
<organism evidence="6 7">
    <name type="scientific">Candidatus Dojkabacteria bacterium</name>
    <dbReference type="NCBI Taxonomy" id="2099670"/>
    <lineage>
        <taxon>Bacteria</taxon>
        <taxon>Candidatus Dojkabacteria</taxon>
    </lineage>
</organism>
<dbReference type="InterPro" id="IPR037257">
    <property type="entry name" value="T2SS_E_N_sf"/>
</dbReference>